<dbReference type="AlphaFoldDB" id="A0AAN8KIW4"/>
<gene>
    <name evidence="1" type="ORF">SNE40_003752</name>
</gene>
<comment type="caution">
    <text evidence="1">The sequence shown here is derived from an EMBL/GenBank/DDBJ whole genome shotgun (WGS) entry which is preliminary data.</text>
</comment>
<protein>
    <submittedName>
        <fullName evidence="1">Uncharacterized protein</fullName>
    </submittedName>
</protein>
<evidence type="ECO:0000313" key="1">
    <source>
        <dbReference type="EMBL" id="KAK6192250.1"/>
    </source>
</evidence>
<reference evidence="1 2" key="1">
    <citation type="submission" date="2024-01" db="EMBL/GenBank/DDBJ databases">
        <title>The genome of the rayed Mediterranean limpet Patella caerulea (Linnaeus, 1758).</title>
        <authorList>
            <person name="Anh-Thu Weber A."/>
            <person name="Halstead-Nussloch G."/>
        </authorList>
    </citation>
    <scope>NUCLEOTIDE SEQUENCE [LARGE SCALE GENOMIC DNA]</scope>
    <source>
        <strain evidence="1">AATW-2023a</strain>
        <tissue evidence="1">Whole specimen</tissue>
    </source>
</reference>
<dbReference type="Proteomes" id="UP001347796">
    <property type="component" value="Unassembled WGS sequence"/>
</dbReference>
<keyword evidence="2" id="KW-1185">Reference proteome</keyword>
<proteinExistence type="predicted"/>
<organism evidence="1 2">
    <name type="scientific">Patella caerulea</name>
    <name type="common">Rayed Mediterranean limpet</name>
    <dbReference type="NCBI Taxonomy" id="87958"/>
    <lineage>
        <taxon>Eukaryota</taxon>
        <taxon>Metazoa</taxon>
        <taxon>Spiralia</taxon>
        <taxon>Lophotrochozoa</taxon>
        <taxon>Mollusca</taxon>
        <taxon>Gastropoda</taxon>
        <taxon>Patellogastropoda</taxon>
        <taxon>Patelloidea</taxon>
        <taxon>Patellidae</taxon>
        <taxon>Patella</taxon>
    </lineage>
</organism>
<evidence type="ECO:0000313" key="2">
    <source>
        <dbReference type="Proteomes" id="UP001347796"/>
    </source>
</evidence>
<accession>A0AAN8KIW4</accession>
<name>A0AAN8KIW4_PATCE</name>
<dbReference type="EMBL" id="JAZGQO010000002">
    <property type="protein sequence ID" value="KAK6192250.1"/>
    <property type="molecule type" value="Genomic_DNA"/>
</dbReference>
<sequence>MQDRIPWNKPDQRQDPAEYSVIKLLIYFEKQHAVTKQDSTAIAQVYEVLKCSFSNESSVDYGSLLIQLENRVANSVSRKRKALLTQKMAHDGA</sequence>